<evidence type="ECO:0000313" key="5">
    <source>
        <dbReference type="Proteomes" id="UP000198597"/>
    </source>
</evidence>
<dbReference type="InterPro" id="IPR045535">
    <property type="entry name" value="ThsA_Macro"/>
</dbReference>
<reference evidence="3 6" key="2">
    <citation type="submission" date="2020-08" db="EMBL/GenBank/DDBJ databases">
        <title>Clostridia isolated from Swiss meat.</title>
        <authorList>
            <person name="Wambui J."/>
            <person name="Stevens M.J.A."/>
            <person name="Stephan R."/>
        </authorList>
    </citation>
    <scope>NUCLEOTIDE SEQUENCE [LARGE SCALE GENOMIC DNA]</scope>
    <source>
        <strain evidence="3 6">CM001</strain>
    </source>
</reference>
<reference evidence="4 5" key="1">
    <citation type="submission" date="2016-10" db="EMBL/GenBank/DDBJ databases">
        <authorList>
            <person name="de Groot N.N."/>
        </authorList>
    </citation>
    <scope>NUCLEOTIDE SEQUENCE [LARGE SCALE GENOMIC DNA]</scope>
    <source>
        <strain evidence="4 5">DSM 12272</strain>
    </source>
</reference>
<dbReference type="EMBL" id="JACKWY010000002">
    <property type="protein sequence ID" value="MBB6713734.1"/>
    <property type="molecule type" value="Genomic_DNA"/>
</dbReference>
<sequence length="273" mass="31895">MRIKLCNVDLLREYLSILAIIGIPFGFFSNLLIINDNNRKIWIGSFIIIMIILYLIVFYKANKISKLKFNINNNRIKIYYGDIFKENGLKVIPFNEYFDTHVDNNIIAKNSLNGKFIIENKLDTSILDNEIESKLNSEKYELVNRNVGKKKKYEIGNTIEVNGEYALTAFTKFDEYNRAYLTKVDYVSFLLRFWKNIDKIYNQRNIVIPLIGSGISRVEGNMKLQDYLEQILNSIKLSGISIPHDCEIKIVLHESVRSYINLYKIKTLYKGES</sequence>
<feature type="domain" description="Thoeris protein ThsA Macro" evidence="2">
    <location>
        <begin position="76"/>
        <end position="253"/>
    </location>
</feature>
<organism evidence="4 5">
    <name type="scientific">Clostridium gasigenes</name>
    <dbReference type="NCBI Taxonomy" id="94869"/>
    <lineage>
        <taxon>Bacteria</taxon>
        <taxon>Bacillati</taxon>
        <taxon>Bacillota</taxon>
        <taxon>Clostridia</taxon>
        <taxon>Eubacteriales</taxon>
        <taxon>Clostridiaceae</taxon>
        <taxon>Clostridium</taxon>
    </lineage>
</organism>
<dbReference type="Proteomes" id="UP000198597">
    <property type="component" value="Unassembled WGS sequence"/>
</dbReference>
<dbReference type="Proteomes" id="UP000585258">
    <property type="component" value="Unassembled WGS sequence"/>
</dbReference>
<evidence type="ECO:0000313" key="4">
    <source>
        <dbReference type="EMBL" id="SDO78385.1"/>
    </source>
</evidence>
<evidence type="ECO:0000256" key="1">
    <source>
        <dbReference type="SAM" id="Phobius"/>
    </source>
</evidence>
<dbReference type="AlphaFoldDB" id="A0A1H0MDJ5"/>
<dbReference type="Pfam" id="PF20016">
    <property type="entry name" value="ThsA_Macro"/>
    <property type="match status" value="1"/>
</dbReference>
<evidence type="ECO:0000313" key="6">
    <source>
        <dbReference type="Proteomes" id="UP000585258"/>
    </source>
</evidence>
<accession>A0A1H0MDJ5</accession>
<keyword evidence="5" id="KW-1185">Reference proteome</keyword>
<gene>
    <name evidence="3" type="ORF">H7E68_03150</name>
    <name evidence="4" type="ORF">SAMN04488529_101417</name>
</gene>
<proteinExistence type="predicted"/>
<feature type="transmembrane region" description="Helical" evidence="1">
    <location>
        <begin position="41"/>
        <end position="59"/>
    </location>
</feature>
<dbReference type="RefSeq" id="WP_089965284.1">
    <property type="nucleotide sequence ID" value="NZ_FNJM01000001.1"/>
</dbReference>
<evidence type="ECO:0000259" key="2">
    <source>
        <dbReference type="Pfam" id="PF20016"/>
    </source>
</evidence>
<keyword evidence="1" id="KW-1133">Transmembrane helix</keyword>
<name>A0A1H0MDJ5_9CLOT</name>
<dbReference type="OrthoDB" id="2606558at2"/>
<evidence type="ECO:0000313" key="3">
    <source>
        <dbReference type="EMBL" id="MBB6713734.1"/>
    </source>
</evidence>
<protein>
    <recommendedName>
        <fullName evidence="2">Thoeris protein ThsA Macro domain-containing protein</fullName>
    </recommendedName>
</protein>
<keyword evidence="1" id="KW-0472">Membrane</keyword>
<dbReference type="EMBL" id="FNJM01000001">
    <property type="protein sequence ID" value="SDO78385.1"/>
    <property type="molecule type" value="Genomic_DNA"/>
</dbReference>
<feature type="transmembrane region" description="Helical" evidence="1">
    <location>
        <begin position="12"/>
        <end position="35"/>
    </location>
</feature>
<keyword evidence="1" id="KW-0812">Transmembrane</keyword>
<dbReference type="STRING" id="94869.SAMN04488529_101417"/>